<evidence type="ECO:0000313" key="1">
    <source>
        <dbReference type="EMBL" id="KHJ77119.1"/>
    </source>
</evidence>
<feature type="non-terminal residue" evidence="1">
    <location>
        <position position="1"/>
    </location>
</feature>
<dbReference type="AlphaFoldDB" id="A0A0B1RWT0"/>
<dbReference type="OrthoDB" id="3265906at2759"/>
<accession>A0A0B1RWT0</accession>
<name>A0A0B1RWT0_OESDE</name>
<evidence type="ECO:0000313" key="2">
    <source>
        <dbReference type="Proteomes" id="UP000053660"/>
    </source>
</evidence>
<keyword evidence="2" id="KW-1185">Reference proteome</keyword>
<protein>
    <submittedName>
        <fullName evidence="1">Uncharacterized protein</fullName>
    </submittedName>
</protein>
<reference evidence="1 2" key="1">
    <citation type="submission" date="2014-03" db="EMBL/GenBank/DDBJ databases">
        <title>Draft genome of the hookworm Oesophagostomum dentatum.</title>
        <authorList>
            <person name="Mitreva M."/>
        </authorList>
    </citation>
    <scope>NUCLEOTIDE SEQUENCE [LARGE SCALE GENOMIC DNA]</scope>
    <source>
        <strain evidence="1 2">OD-Hann</strain>
    </source>
</reference>
<gene>
    <name evidence="1" type="ORF">OESDEN_23261</name>
</gene>
<organism evidence="1 2">
    <name type="scientific">Oesophagostomum dentatum</name>
    <name type="common">Nodular worm</name>
    <dbReference type="NCBI Taxonomy" id="61180"/>
    <lineage>
        <taxon>Eukaryota</taxon>
        <taxon>Metazoa</taxon>
        <taxon>Ecdysozoa</taxon>
        <taxon>Nematoda</taxon>
        <taxon>Chromadorea</taxon>
        <taxon>Rhabditida</taxon>
        <taxon>Rhabditina</taxon>
        <taxon>Rhabditomorpha</taxon>
        <taxon>Strongyloidea</taxon>
        <taxon>Strongylidae</taxon>
        <taxon>Oesophagostomum</taxon>
    </lineage>
</organism>
<dbReference type="Proteomes" id="UP000053660">
    <property type="component" value="Unassembled WGS sequence"/>
</dbReference>
<dbReference type="EMBL" id="KN611079">
    <property type="protein sequence ID" value="KHJ77119.1"/>
    <property type="molecule type" value="Genomic_DNA"/>
</dbReference>
<sequence length="82" mass="9531">VPPGIHQWSKFVQPQELTEILERCGCTVSSPPLCDQPWMRNTTRSFSERVSRNVSFPGCCPYRAKKSFILIEITTMEESRRR</sequence>
<proteinExistence type="predicted"/>